<proteinExistence type="predicted"/>
<dbReference type="PaxDb" id="3708-A0A078FN19"/>
<evidence type="ECO:0000313" key="3">
    <source>
        <dbReference type="Proteomes" id="UP000028999"/>
    </source>
</evidence>
<sequence>MVYCKQCRAESRSKRHIHEHFHGIKNLGAFSDLCWPMIFTVLHSFMLKVICAVKYSLH</sequence>
<accession>A0A078FN19</accession>
<reference evidence="2 3" key="1">
    <citation type="journal article" date="2014" name="Science">
        <title>Plant genetics. Early allopolyploid evolution in the post-Neolithic Brassica napus oilseed genome.</title>
        <authorList>
            <person name="Chalhoub B."/>
            <person name="Denoeud F."/>
            <person name="Liu S."/>
            <person name="Parkin I.A."/>
            <person name="Tang H."/>
            <person name="Wang X."/>
            <person name="Chiquet J."/>
            <person name="Belcram H."/>
            <person name="Tong C."/>
            <person name="Samans B."/>
            <person name="Correa M."/>
            <person name="Da Silva C."/>
            <person name="Just J."/>
            <person name="Falentin C."/>
            <person name="Koh C.S."/>
            <person name="Le Clainche I."/>
            <person name="Bernard M."/>
            <person name="Bento P."/>
            <person name="Noel B."/>
            <person name="Labadie K."/>
            <person name="Alberti A."/>
            <person name="Charles M."/>
            <person name="Arnaud D."/>
            <person name="Guo H."/>
            <person name="Daviaud C."/>
            <person name="Alamery S."/>
            <person name="Jabbari K."/>
            <person name="Zhao M."/>
            <person name="Edger P.P."/>
            <person name="Chelaifa H."/>
            <person name="Tack D."/>
            <person name="Lassalle G."/>
            <person name="Mestiri I."/>
            <person name="Schnel N."/>
            <person name="Le Paslier M.C."/>
            <person name="Fan G."/>
            <person name="Renault V."/>
            <person name="Bayer P.E."/>
            <person name="Golicz A.A."/>
            <person name="Manoli S."/>
            <person name="Lee T.H."/>
            <person name="Thi V.H."/>
            <person name="Chalabi S."/>
            <person name="Hu Q."/>
            <person name="Fan C."/>
            <person name="Tollenaere R."/>
            <person name="Lu Y."/>
            <person name="Battail C."/>
            <person name="Shen J."/>
            <person name="Sidebottom C.H."/>
            <person name="Wang X."/>
            <person name="Canaguier A."/>
            <person name="Chauveau A."/>
            <person name="Berard A."/>
            <person name="Deniot G."/>
            <person name="Guan M."/>
            <person name="Liu Z."/>
            <person name="Sun F."/>
            <person name="Lim Y.P."/>
            <person name="Lyons E."/>
            <person name="Town C.D."/>
            <person name="Bancroft I."/>
            <person name="Wang X."/>
            <person name="Meng J."/>
            <person name="Ma J."/>
            <person name="Pires J.C."/>
            <person name="King G.J."/>
            <person name="Brunel D."/>
            <person name="Delourme R."/>
            <person name="Renard M."/>
            <person name="Aury J.M."/>
            <person name="Adams K.L."/>
            <person name="Batley J."/>
            <person name="Snowdon R.J."/>
            <person name="Tost J."/>
            <person name="Edwards D."/>
            <person name="Zhou Y."/>
            <person name="Hua W."/>
            <person name="Sharpe A.G."/>
            <person name="Paterson A.H."/>
            <person name="Guan C."/>
            <person name="Wincker P."/>
        </authorList>
    </citation>
    <scope>NUCLEOTIDE SEQUENCE [LARGE SCALE GENOMIC DNA]</scope>
    <source>
        <strain evidence="3">cv. Darmor-bzh</strain>
    </source>
</reference>
<organism evidence="2 3">
    <name type="scientific">Brassica napus</name>
    <name type="common">Rape</name>
    <dbReference type="NCBI Taxonomy" id="3708"/>
    <lineage>
        <taxon>Eukaryota</taxon>
        <taxon>Viridiplantae</taxon>
        <taxon>Streptophyta</taxon>
        <taxon>Embryophyta</taxon>
        <taxon>Tracheophyta</taxon>
        <taxon>Spermatophyta</taxon>
        <taxon>Magnoliopsida</taxon>
        <taxon>eudicotyledons</taxon>
        <taxon>Gunneridae</taxon>
        <taxon>Pentapetalae</taxon>
        <taxon>rosids</taxon>
        <taxon>malvids</taxon>
        <taxon>Brassicales</taxon>
        <taxon>Brassicaceae</taxon>
        <taxon>Brassiceae</taxon>
        <taxon>Brassica</taxon>
    </lineage>
</organism>
<protein>
    <submittedName>
        <fullName evidence="1">(rape) hypothetical protein</fullName>
    </submittedName>
    <submittedName>
        <fullName evidence="2">BnaA04g12660D protein</fullName>
    </submittedName>
</protein>
<dbReference type="Proteomes" id="UP001295469">
    <property type="component" value="Chromosome A04"/>
</dbReference>
<dbReference type="Proteomes" id="UP000028999">
    <property type="component" value="Unassembled WGS sequence"/>
</dbReference>
<gene>
    <name evidence="2" type="primary">BnaA04g12660D</name>
    <name evidence="1" type="ORF">DARMORV10_A04P16660.1</name>
    <name evidence="2" type="ORF">GSBRNA2T00090189001</name>
</gene>
<dbReference type="EMBL" id="LK032059">
    <property type="protein sequence ID" value="CDY15845.1"/>
    <property type="molecule type" value="Genomic_DNA"/>
</dbReference>
<evidence type="ECO:0000313" key="2">
    <source>
        <dbReference type="EMBL" id="CDY15845.1"/>
    </source>
</evidence>
<keyword evidence="3" id="KW-1185">Reference proteome</keyword>
<dbReference type="AlphaFoldDB" id="A0A078FN19"/>
<name>A0A078FN19_BRANA</name>
<dbReference type="Gramene" id="CDY15845">
    <property type="protein sequence ID" value="CDY15845"/>
    <property type="gene ID" value="GSBRNA2T00090189001"/>
</dbReference>
<reference evidence="2" key="2">
    <citation type="submission" date="2014-06" db="EMBL/GenBank/DDBJ databases">
        <authorList>
            <person name="Genoscope - CEA"/>
        </authorList>
    </citation>
    <scope>NUCLEOTIDE SEQUENCE</scope>
</reference>
<dbReference type="EMBL" id="HG994358">
    <property type="protein sequence ID" value="CAF2276543.1"/>
    <property type="molecule type" value="Genomic_DNA"/>
</dbReference>
<reference evidence="1" key="3">
    <citation type="submission" date="2021-01" db="EMBL/GenBank/DDBJ databases">
        <authorList>
            <consortium name="Genoscope - CEA"/>
            <person name="William W."/>
        </authorList>
    </citation>
    <scope>NUCLEOTIDE SEQUENCE</scope>
</reference>
<evidence type="ECO:0000313" key="1">
    <source>
        <dbReference type="EMBL" id="CAF2276543.1"/>
    </source>
</evidence>